<feature type="transmembrane region" description="Helical" evidence="5">
    <location>
        <begin position="2762"/>
        <end position="2786"/>
    </location>
</feature>
<dbReference type="SUPFAM" id="SSF57184">
    <property type="entry name" value="Growth factor receptor domain"/>
    <property type="match status" value="1"/>
</dbReference>
<keyword evidence="4 5" id="KW-0472">Membrane</keyword>
<feature type="compositionally biased region" description="Low complexity" evidence="6">
    <location>
        <begin position="1138"/>
        <end position="1161"/>
    </location>
</feature>
<feature type="domain" description="EGF-like" evidence="7">
    <location>
        <begin position="1732"/>
        <end position="1765"/>
    </location>
</feature>
<feature type="domain" description="EGF-like" evidence="7">
    <location>
        <begin position="716"/>
        <end position="749"/>
    </location>
</feature>
<evidence type="ECO:0000313" key="8">
    <source>
        <dbReference type="EMBL" id="CAB3399192.1"/>
    </source>
</evidence>
<dbReference type="InterPro" id="IPR006202">
    <property type="entry name" value="Neur_chan_lig-bd"/>
</dbReference>
<feature type="region of interest" description="Disordered" evidence="6">
    <location>
        <begin position="1134"/>
        <end position="1161"/>
    </location>
</feature>
<dbReference type="InterPro" id="IPR006029">
    <property type="entry name" value="Neurotrans-gated_channel_TM"/>
</dbReference>
<keyword evidence="3 5" id="KW-1133">Transmembrane helix</keyword>
<accession>A0A8S1E635</accession>
<dbReference type="EMBL" id="CADEPM010000002">
    <property type="protein sequence ID" value="CAB3399192.1"/>
    <property type="molecule type" value="Genomic_DNA"/>
</dbReference>
<dbReference type="OrthoDB" id="504708at2759"/>
<dbReference type="SUPFAM" id="SSF88713">
    <property type="entry name" value="Glycoside hydrolase/deacetylase"/>
    <property type="match status" value="1"/>
</dbReference>
<feature type="domain" description="EGF-like" evidence="7">
    <location>
        <begin position="1214"/>
        <end position="1246"/>
    </location>
</feature>
<dbReference type="FunFam" id="1.20.58.390:FF:000089">
    <property type="entry name" value="Ligand-Gated ion Channel"/>
    <property type="match status" value="1"/>
</dbReference>
<dbReference type="SMART" id="SM00289">
    <property type="entry name" value="WR1"/>
    <property type="match status" value="19"/>
</dbReference>
<dbReference type="SMART" id="SM00181">
    <property type="entry name" value="EGF"/>
    <property type="match status" value="27"/>
</dbReference>
<feature type="domain" description="EGF-like" evidence="7">
    <location>
        <begin position="1686"/>
        <end position="1721"/>
    </location>
</feature>
<dbReference type="InterPro" id="IPR006150">
    <property type="entry name" value="Cys_repeat_1"/>
</dbReference>
<keyword evidence="5" id="KW-0813">Transport</keyword>
<feature type="transmembrane region" description="Helical" evidence="5">
    <location>
        <begin position="2636"/>
        <end position="2655"/>
    </location>
</feature>
<evidence type="ECO:0000256" key="6">
    <source>
        <dbReference type="SAM" id="MobiDB-lite"/>
    </source>
</evidence>
<feature type="domain" description="EGF-like" evidence="7">
    <location>
        <begin position="426"/>
        <end position="458"/>
    </location>
</feature>
<dbReference type="InterPro" id="IPR018000">
    <property type="entry name" value="Neurotransmitter_ion_chnl_CS"/>
</dbReference>
<keyword evidence="9" id="KW-1185">Reference proteome</keyword>
<feature type="domain" description="EGF-like" evidence="7">
    <location>
        <begin position="1938"/>
        <end position="1970"/>
    </location>
</feature>
<evidence type="ECO:0000259" key="7">
    <source>
        <dbReference type="SMART" id="SM00181"/>
    </source>
</evidence>
<feature type="domain" description="EGF-like" evidence="7">
    <location>
        <begin position="885"/>
        <end position="917"/>
    </location>
</feature>
<evidence type="ECO:0000256" key="5">
    <source>
        <dbReference type="RuleBase" id="RU000687"/>
    </source>
</evidence>
<dbReference type="Gene3D" id="1.20.58.390">
    <property type="entry name" value="Neurotransmitter-gated ion-channel transmembrane domain"/>
    <property type="match status" value="1"/>
</dbReference>
<feature type="domain" description="EGF-like" evidence="7">
    <location>
        <begin position="542"/>
        <end position="575"/>
    </location>
</feature>
<feature type="domain" description="EGF-like" evidence="7">
    <location>
        <begin position="467"/>
        <end position="499"/>
    </location>
</feature>
<comment type="caution">
    <text evidence="8">The sequence shown here is derived from an EMBL/GenBank/DDBJ whole genome shotgun (WGS) entry which is preliminary data.</text>
</comment>
<gene>
    <name evidence="8" type="ORF">CBOVIS_LOCUS2356</name>
</gene>
<comment type="subcellular location">
    <subcellularLocation>
        <location evidence="1">Membrane</location>
        <topology evidence="1">Multi-pass membrane protein</topology>
    </subcellularLocation>
</comment>
<proteinExistence type="inferred from homology"/>
<feature type="domain" description="EGF-like" evidence="7">
    <location>
        <begin position="981"/>
        <end position="1015"/>
    </location>
</feature>
<dbReference type="SUPFAM" id="SSF63712">
    <property type="entry name" value="Nicotinic receptor ligand binding domain-like"/>
    <property type="match status" value="1"/>
</dbReference>
<dbReference type="Pfam" id="PF02932">
    <property type="entry name" value="Neur_chan_memb"/>
    <property type="match status" value="1"/>
</dbReference>
<dbReference type="PANTHER" id="PTHR45985">
    <property type="match status" value="1"/>
</dbReference>
<keyword evidence="5" id="KW-0406">Ion transport</keyword>
<dbReference type="InterPro" id="IPR006149">
    <property type="entry name" value="EB_dom"/>
</dbReference>
<dbReference type="FunFam" id="2.70.170.10:FF:000027">
    <property type="entry name" value="Ligand-Gated ion Channel"/>
    <property type="match status" value="1"/>
</dbReference>
<dbReference type="GO" id="GO:0016020">
    <property type="term" value="C:membrane"/>
    <property type="evidence" value="ECO:0007669"/>
    <property type="project" value="UniProtKB-SubCell"/>
</dbReference>
<dbReference type="InterPro" id="IPR052740">
    <property type="entry name" value="CE4"/>
</dbReference>
<feature type="transmembrane region" description="Helical" evidence="5">
    <location>
        <begin position="2667"/>
        <end position="2691"/>
    </location>
</feature>
<dbReference type="GO" id="GO:0005230">
    <property type="term" value="F:extracellular ligand-gated monoatomic ion channel activity"/>
    <property type="evidence" value="ECO:0007669"/>
    <property type="project" value="InterPro"/>
</dbReference>
<feature type="domain" description="EGF-like" evidence="7">
    <location>
        <begin position="759"/>
        <end position="791"/>
    </location>
</feature>
<evidence type="ECO:0000313" key="9">
    <source>
        <dbReference type="Proteomes" id="UP000494206"/>
    </source>
</evidence>
<dbReference type="InterPro" id="IPR009030">
    <property type="entry name" value="Growth_fac_rcpt_cys_sf"/>
</dbReference>
<dbReference type="InterPro" id="IPR036719">
    <property type="entry name" value="Neuro-gated_channel_TM_sf"/>
</dbReference>
<dbReference type="CDD" id="cd18989">
    <property type="entry name" value="LGIC_ECD_cation"/>
    <property type="match status" value="1"/>
</dbReference>
<dbReference type="InterPro" id="IPR011330">
    <property type="entry name" value="Glyco_hydro/deAcase_b/a-brl"/>
</dbReference>
<evidence type="ECO:0000256" key="1">
    <source>
        <dbReference type="ARBA" id="ARBA00004141"/>
    </source>
</evidence>
<dbReference type="GO" id="GO:0005975">
    <property type="term" value="P:carbohydrate metabolic process"/>
    <property type="evidence" value="ECO:0007669"/>
    <property type="project" value="InterPro"/>
</dbReference>
<dbReference type="PRINTS" id="PR00252">
    <property type="entry name" value="NRIONCHANNEL"/>
</dbReference>
<dbReference type="Gene3D" id="2.70.170.10">
    <property type="entry name" value="Neurotransmitter-gated ion-channel ligand-binding domain"/>
    <property type="match status" value="1"/>
</dbReference>
<reference evidence="8 9" key="1">
    <citation type="submission" date="2020-04" db="EMBL/GenBank/DDBJ databases">
        <authorList>
            <person name="Laetsch R D."/>
            <person name="Stevens L."/>
            <person name="Kumar S."/>
            <person name="Blaxter L. M."/>
        </authorList>
    </citation>
    <scope>NUCLEOTIDE SEQUENCE [LARGE SCALE GENOMIC DNA]</scope>
</reference>
<feature type="domain" description="EGF-like" evidence="7">
    <location>
        <begin position="1801"/>
        <end position="1831"/>
    </location>
</feature>
<dbReference type="CDD" id="cd19051">
    <property type="entry name" value="LGIC_TM_cation"/>
    <property type="match status" value="1"/>
</dbReference>
<evidence type="ECO:0000256" key="3">
    <source>
        <dbReference type="ARBA" id="ARBA00022989"/>
    </source>
</evidence>
<dbReference type="InterPro" id="IPR000742">
    <property type="entry name" value="EGF"/>
</dbReference>
<dbReference type="InterPro" id="IPR006201">
    <property type="entry name" value="Neur_channel"/>
</dbReference>
<sequence>MCSSFYKYVNGSCITDKSKSLGKHCRSGGDCRGQGEFCSSFSICMCLSTHVDVGSQCKPVIYPGQFGCEDSLQCSKGFPGAECDVSRTCVCPHGMFVSQQTCVTSDIHTAQSSLINDMMLHNVLMADHRMINKSDFKGNFYRRKGYDTSRTYLIEPDGICSYDNQCAGYPLSICDGVCKCVQGSLNTGTTCISSSTALQSSISCPAGQTYIREAGVCMTAQHPGEPCQYSQQCSALEPGAYCLKMRCECVYGMKKSSNGCTFVNNDCKERGHIFISETGECKKVIPPGGKGCSHNLQCSGAYPDATCFMQTCTCPPNLPVAVDGTCGRSCPEGKVYSGVTGECLPEVQPGDVCLYSSQCQSVFGGMVCDKNICRCPNGLMFDGSKCSQTCPPHRRLIQKDICVDACSGDTIEANGRCLSMVEIGQPCTTSSQCRHGSFCQNGACLCPPGFFVVDNQCQAVESDPNGSCANNEKCTKGSVCYNGRCTCPRNQELVGGRCQPTRAAVRAYNNALTNIKRIRLKFASQPRLNETDRTNNVPIGSACVRVGVNCDGGSVCVAGFCVCPLGKTPRNGICVKHVIALPGASCEQGEECSENSYCNEQTSICECASSSQMVVGNRCVERLRSHPGYGCSMGEMCVGNSICINEKCQCPQGKVEVNKICVDLLKVNVGDNCGKGMACGGGSYCNQETSTCTCPKGQKEIKGECKQVQLVYPGERCHEVTNRCAGGSYCVRGRCECPYNMHIVDRKCALQPQAAPGEPCNENIVCTGSSVCRNGVCSCLNDMVIKEKICVQRRKVSVGSTCDKYDICTGNSKCQDSRCQCPVGHVVSNDVCVQRKTVTPGYLCNPEDICIGQSVCIRGVCQCKPDYKQMHNICVKANQGHEGSTCSIREDCSDNLACVEGKCSCPDGQFSVGGRCRSYIALGNTCGTEDRCAGDNVYCFDDRCTCKHGYAISNNECIKSIVVPNEPETPSQVRSGLIGHFCSTDDECKVAHSACLRSVCMCKMGYRIFGSTQCIPRLKKEELKSIEIKRPTMVNIGDKCDQTSICQKGAICAKGICECPEGFAEANGACTAINPKIRVIVPPLSSCARGEICSGNSECVHGMCFCQEEFTLYHGKCQPLKKVEKMRIIESKGRVSQTTTSAPITTATTTPTTSTTTTTTTTTTTEALVQKFIETTSTPSITPIKILMKLTTPPTSTTTPVTPFWFKIVKPGHPCDSSSYCTNCSVCISGFCVCPEGLEIHGERCVSHIDAQKCVASNQCPSGANCVRGECLCKPGLGLSRLGFCIPINYADPGTSCSHGEKCRGDSHCVDGFCVCQDPLILRENRCVPTSREKRYISDTFHKMVKFTPRKKAKLGEFCSKNEQCAKQTICDNGLCTCSKNLLQSGFECVPKLSVITVIVGPGDSCRGAFCTGGSVCTNLICRCPDGYYKLNEKCAKKEARIGAPCSLTTRCSGGSECVSSYCQCPDKYNADLDECYPNDQPKKSVKSFPTKKSQSGQVISASAVNCPIGYELVNGMCVNNENLSIIQLAEPGDSCEDGRILCTGNSVCANNICICPGGEVIRNNTCITVNSYSAPGEVCDVEDTICTGNSICLDGICKCPSNQGALNGKCTNMGVMICIPSQCGVNQICINNQCNCKEGFYSPNGDCPGSNCNCVARISTNPTCIGNGCKLSAIPSPFFGMPGQMCDMRPGAIPCRNQAVCVNNFCACPSNRVISGNNCVQYMGDALPGQSCSAEGIICRGGSTCYQNICQCDPGLIPIQEKCTIQIRITINPRFFVTTQPSIFDLLPGQPCDPSCSFQPCLQRCSGGSSCIASICTCPTGSYVFNNLCTPVVDNNNYTRTARPGDFCDNQIVCIGGSSCIIGTCACDSGYTPSADRTSCVLIDRYGVRSRSYPTSYCTFDTDCSNGSICVDKRCTCRVGDEMVNGKCQTANQPGSRCHTSYCSNEAECYNGYCVCAKTHFSNATLHCVPNHETMNKLIYPGSKCDKSQICLNNSKCLLGFCVFPSDTSDQSLGLLDPSSRNAHNQKSTVPVSPGFLKKCPTDGSCRLPNCYCTPPDNSTPQNIPVKQIPQMVMLTFDDPITDRIINTLKSIFNGKIRNPNGCAIKGTFFISHQWNNYDQCQWLYSKGNELAVNSITREDLSNRTKERWMREQKGMRDTLTEFSYAEKSHIIGARAPNFKIGGDIQMSMLSENGFAYDNSMIVNGQYWPQTLDYKPSWECEPPQKCPQKIHRGIWQIPIQTVQGNDGYWYSTMDRAIKPSDSRLSVKQMLMRNFLTNYKSNRAPFVLTLSTDFLTYLPDNGAIYALQDFLSEIVQRQDVYVVTGSQIIDWMQKPTEIANLRNIKSWQCSFFMNDHIQPCESPSVCSYSGRSGNHVAHKEISIRFADGNSTKSERDLAKFLLADYYQYTRPVKNYSSVLNVTVQPQIYNLVEVNEQNEQIKILLWFPQSWQDDYLRWNPKEWSGIEKIIIPKSQIWIPDGYIFNTVEEQEPLENHNARVRFDGRVEVDFNKLVDLTCPMSVLSFPFDVQLCALQFGSWSYQAHAISFNVLDTFVPKNSKNSEWDIVSFNATKIVTKYEDTLGGYNVYEEIFYYLELRRKPLYYIVVILLPSFLIVTISNIGLFTPHGVHGDREEHVSLGLTTMLTMAVILDMVTGQMPRSSEGIPLLGMYVLIEFVISVIAVLVSVVIIFAHERMLYLEATPPYWVQRLFSNDKICVEEIEEDFCSKPSDMIQELRFCMDEIRKYIDDQESSERVRIIWQRFFSWADILFSIFFFVVNCLVTFYMFMEFMF</sequence>
<dbReference type="InterPro" id="IPR038050">
    <property type="entry name" value="Neuro_actylchol_rec"/>
</dbReference>
<protein>
    <recommendedName>
        <fullName evidence="7">EGF-like domain-containing protein</fullName>
    </recommendedName>
</protein>
<evidence type="ECO:0000256" key="4">
    <source>
        <dbReference type="ARBA" id="ARBA00023136"/>
    </source>
</evidence>
<feature type="transmembrane region" description="Helical" evidence="5">
    <location>
        <begin position="2601"/>
        <end position="2624"/>
    </location>
</feature>
<feature type="domain" description="EGF-like" evidence="7">
    <location>
        <begin position="801"/>
        <end position="833"/>
    </location>
</feature>
<dbReference type="Pfam" id="PF01683">
    <property type="entry name" value="EB"/>
    <property type="match status" value="16"/>
</dbReference>
<feature type="domain" description="EGF-like" evidence="7">
    <location>
        <begin position="67"/>
        <end position="103"/>
    </location>
</feature>
<feature type="domain" description="EGF-like" evidence="7">
    <location>
        <begin position="1445"/>
        <end position="1477"/>
    </location>
</feature>
<feature type="domain" description="EGF-like" evidence="7">
    <location>
        <begin position="342"/>
        <end position="387"/>
    </location>
</feature>
<dbReference type="InterPro" id="IPR036734">
    <property type="entry name" value="Neur_chan_lig-bd_sf"/>
</dbReference>
<dbReference type="Proteomes" id="UP000494206">
    <property type="component" value="Unassembled WGS sequence"/>
</dbReference>
<dbReference type="GO" id="GO:0004888">
    <property type="term" value="F:transmembrane signaling receptor activity"/>
    <property type="evidence" value="ECO:0007669"/>
    <property type="project" value="InterPro"/>
</dbReference>
<feature type="domain" description="EGF-like" evidence="7">
    <location>
        <begin position="1848"/>
        <end position="1882"/>
    </location>
</feature>
<feature type="domain" description="EGF-like" evidence="7">
    <location>
        <begin position="1253"/>
        <end position="1286"/>
    </location>
</feature>
<feature type="domain" description="EGF-like" evidence="7">
    <location>
        <begin position="1898"/>
        <end position="1930"/>
    </location>
</feature>
<keyword evidence="2 5" id="KW-0812">Transmembrane</keyword>
<dbReference type="PANTHER" id="PTHR45985:SF3">
    <property type="entry name" value="CHITIN DEACETYLASE-LIKE 4"/>
    <property type="match status" value="1"/>
</dbReference>
<feature type="domain" description="EGF-like" evidence="7">
    <location>
        <begin position="1535"/>
        <end position="1568"/>
    </location>
</feature>
<organism evidence="8 9">
    <name type="scientific">Caenorhabditis bovis</name>
    <dbReference type="NCBI Taxonomy" id="2654633"/>
    <lineage>
        <taxon>Eukaryota</taxon>
        <taxon>Metazoa</taxon>
        <taxon>Ecdysozoa</taxon>
        <taxon>Nematoda</taxon>
        <taxon>Chromadorea</taxon>
        <taxon>Rhabditida</taxon>
        <taxon>Rhabditina</taxon>
        <taxon>Rhabditomorpha</taxon>
        <taxon>Rhabditoidea</taxon>
        <taxon>Rhabditidae</taxon>
        <taxon>Peloderinae</taxon>
        <taxon>Caenorhabditis</taxon>
    </lineage>
</organism>
<feature type="domain" description="EGF-like" evidence="7">
    <location>
        <begin position="1296"/>
        <end position="1328"/>
    </location>
</feature>
<feature type="domain" description="EGF-like" evidence="7">
    <location>
        <begin position="1405"/>
        <end position="1436"/>
    </location>
</feature>
<feature type="domain" description="EGF-like" evidence="7">
    <location>
        <begin position="585"/>
        <end position="620"/>
    </location>
</feature>
<comment type="similarity">
    <text evidence="5">Belongs to the ligand-gated ion channel (TC 1.A.9) family.</text>
</comment>
<dbReference type="PROSITE" id="PS00236">
    <property type="entry name" value="NEUROTR_ION_CHANNEL"/>
    <property type="match status" value="1"/>
</dbReference>
<dbReference type="Pfam" id="PF02931">
    <property type="entry name" value="Neur_chan_LBD"/>
    <property type="match status" value="1"/>
</dbReference>
<name>A0A8S1E635_9PELO</name>
<dbReference type="SUPFAM" id="SSF90112">
    <property type="entry name" value="Neurotransmitter-gated ion-channel transmembrane pore"/>
    <property type="match status" value="1"/>
</dbReference>
<feature type="domain" description="EGF-like" evidence="7">
    <location>
        <begin position="1039"/>
        <end position="1071"/>
    </location>
</feature>
<feature type="domain" description="EGF-like" evidence="7">
    <location>
        <begin position="1086"/>
        <end position="1118"/>
    </location>
</feature>
<keyword evidence="5" id="KW-0407">Ion channel</keyword>
<evidence type="ECO:0000256" key="2">
    <source>
        <dbReference type="ARBA" id="ARBA00022692"/>
    </source>
</evidence>
<feature type="domain" description="EGF-like" evidence="7">
    <location>
        <begin position="843"/>
        <end position="875"/>
    </location>
</feature>
<dbReference type="Gene3D" id="3.20.20.370">
    <property type="entry name" value="Glycoside hydrolase/deacetylase"/>
    <property type="match status" value="1"/>
</dbReference>
<feature type="domain" description="EGF-like" evidence="7">
    <location>
        <begin position="630"/>
        <end position="662"/>
    </location>
</feature>